<feature type="region of interest" description="Disordered" evidence="1">
    <location>
        <begin position="1"/>
        <end position="74"/>
    </location>
</feature>
<dbReference type="RefSeq" id="WP_138575894.1">
    <property type="nucleotide sequence ID" value="NZ_CP040818.1"/>
</dbReference>
<reference evidence="2 3" key="1">
    <citation type="submission" date="2019-06" db="EMBL/GenBank/DDBJ databases">
        <title>Genome sequence of Rhodobacteraceae bacterium D4M1.</title>
        <authorList>
            <person name="Cao J."/>
        </authorList>
    </citation>
    <scope>NUCLEOTIDE SEQUENCE [LARGE SCALE GENOMIC DNA]</scope>
    <source>
        <strain evidence="2 3">D4M1</strain>
    </source>
</reference>
<dbReference type="EMBL" id="CP040818">
    <property type="protein sequence ID" value="QDL93467.1"/>
    <property type="molecule type" value="Genomic_DNA"/>
</dbReference>
<organism evidence="2 3">
    <name type="scientific">Paroceanicella profunda</name>
    <dbReference type="NCBI Taxonomy" id="2579971"/>
    <lineage>
        <taxon>Bacteria</taxon>
        <taxon>Pseudomonadati</taxon>
        <taxon>Pseudomonadota</taxon>
        <taxon>Alphaproteobacteria</taxon>
        <taxon>Rhodobacterales</taxon>
        <taxon>Paracoccaceae</taxon>
        <taxon>Paroceanicella</taxon>
    </lineage>
</organism>
<evidence type="ECO:0000313" key="3">
    <source>
        <dbReference type="Proteomes" id="UP000305888"/>
    </source>
</evidence>
<dbReference type="Proteomes" id="UP000305888">
    <property type="component" value="Chromosome"/>
</dbReference>
<keyword evidence="3" id="KW-1185">Reference proteome</keyword>
<feature type="compositionally biased region" description="Basic and acidic residues" evidence="1">
    <location>
        <begin position="16"/>
        <end position="48"/>
    </location>
</feature>
<dbReference type="OrthoDB" id="9847314at2"/>
<evidence type="ECO:0000256" key="1">
    <source>
        <dbReference type="SAM" id="MobiDB-lite"/>
    </source>
</evidence>
<name>A0A5B8FIP4_9RHOB</name>
<evidence type="ECO:0000313" key="2">
    <source>
        <dbReference type="EMBL" id="QDL93467.1"/>
    </source>
</evidence>
<dbReference type="AlphaFoldDB" id="A0A5B8FIP4"/>
<protein>
    <submittedName>
        <fullName evidence="2">Uncharacterized protein</fullName>
    </submittedName>
</protein>
<sequence length="74" mass="8100">MTHPKTASAAQWVHADPSEAGRHPLDEIGDSHQGDAARVRALHLRDDGSLGPRRSSLFRARPEAHTPGFTPKRN</sequence>
<accession>A0A5B8FIP4</accession>
<proteinExistence type="predicted"/>
<dbReference type="KEGG" id="ppru:FDP22_17770"/>
<gene>
    <name evidence="2" type="ORF">FDP22_17770</name>
</gene>